<dbReference type="Proteomes" id="UP000250321">
    <property type="component" value="Unassembled WGS sequence"/>
</dbReference>
<gene>
    <name evidence="1" type="ORF">Pyn_34017</name>
</gene>
<proteinExistence type="predicted"/>
<evidence type="ECO:0000313" key="2">
    <source>
        <dbReference type="Proteomes" id="UP000250321"/>
    </source>
</evidence>
<keyword evidence="2" id="KW-1185">Reference proteome</keyword>
<reference evidence="1 2" key="1">
    <citation type="submission" date="2018-02" db="EMBL/GenBank/DDBJ databases">
        <title>Draft genome of wild Prunus yedoensis var. nudiflora.</title>
        <authorList>
            <person name="Baek S."/>
            <person name="Kim J.-H."/>
            <person name="Choi K."/>
            <person name="Kim G.-B."/>
            <person name="Cho A."/>
            <person name="Jang H."/>
            <person name="Shin C.-H."/>
            <person name="Yu H.-J."/>
            <person name="Mun J.-H."/>
        </authorList>
    </citation>
    <scope>NUCLEOTIDE SEQUENCE [LARGE SCALE GENOMIC DNA]</scope>
    <source>
        <strain evidence="2">cv. Jeju island</strain>
        <tissue evidence="1">Leaf</tissue>
    </source>
</reference>
<dbReference type="EMBL" id="PJQY01003651">
    <property type="protein sequence ID" value="PQM35670.1"/>
    <property type="molecule type" value="Genomic_DNA"/>
</dbReference>
<organism evidence="1 2">
    <name type="scientific">Prunus yedoensis var. nudiflora</name>
    <dbReference type="NCBI Taxonomy" id="2094558"/>
    <lineage>
        <taxon>Eukaryota</taxon>
        <taxon>Viridiplantae</taxon>
        <taxon>Streptophyta</taxon>
        <taxon>Embryophyta</taxon>
        <taxon>Tracheophyta</taxon>
        <taxon>Spermatophyta</taxon>
        <taxon>Magnoliopsida</taxon>
        <taxon>eudicotyledons</taxon>
        <taxon>Gunneridae</taxon>
        <taxon>Pentapetalae</taxon>
        <taxon>rosids</taxon>
        <taxon>fabids</taxon>
        <taxon>Rosales</taxon>
        <taxon>Rosaceae</taxon>
        <taxon>Amygdaloideae</taxon>
        <taxon>Amygdaleae</taxon>
        <taxon>Prunus</taxon>
    </lineage>
</organism>
<name>A0A314UED4_PRUYE</name>
<dbReference type="AlphaFoldDB" id="A0A314UED4"/>
<comment type="caution">
    <text evidence="1">The sequence shown here is derived from an EMBL/GenBank/DDBJ whole genome shotgun (WGS) entry which is preliminary data.</text>
</comment>
<accession>A0A314UED4</accession>
<evidence type="ECO:0000313" key="1">
    <source>
        <dbReference type="EMBL" id="PQM35670.1"/>
    </source>
</evidence>
<sequence>MATTILMRYEERNLYSVLVWEVKNMTKKPRLEVRLVWPAGWPGCVGPIAFPGKRGPLEALPWSWAMSCPSCSRRVETLLGVGGMEAPNVLW</sequence>
<protein>
    <submittedName>
        <fullName evidence="1">Uncharacterized protein</fullName>
    </submittedName>
</protein>